<dbReference type="PANTHER" id="PTHR43037:SF1">
    <property type="entry name" value="BLL1128 PROTEIN"/>
    <property type="match status" value="1"/>
</dbReference>
<dbReference type="InterPro" id="IPR050955">
    <property type="entry name" value="Plant_Biomass_Hydrol_Est"/>
</dbReference>
<dbReference type="PANTHER" id="PTHR43037">
    <property type="entry name" value="UNNAMED PRODUCT-RELATED"/>
    <property type="match status" value="1"/>
</dbReference>
<dbReference type="InterPro" id="IPR003140">
    <property type="entry name" value="PLipase/COase/thioEstase"/>
</dbReference>
<evidence type="ECO:0000313" key="4">
    <source>
        <dbReference type="EMBL" id="NEV89027.1"/>
    </source>
</evidence>
<feature type="compositionally biased region" description="Low complexity" evidence="2">
    <location>
        <begin position="8"/>
        <end position="31"/>
    </location>
</feature>
<dbReference type="Gene3D" id="3.40.50.1820">
    <property type="entry name" value="alpha/beta hydrolase"/>
    <property type="match status" value="1"/>
</dbReference>
<protein>
    <recommendedName>
        <fullName evidence="3">Phospholipase/carboxylesterase/thioesterase domain-containing protein</fullName>
    </recommendedName>
</protein>
<gene>
    <name evidence="4" type="ORF">GUR47_20470</name>
</gene>
<evidence type="ECO:0000259" key="3">
    <source>
        <dbReference type="Pfam" id="PF02230"/>
    </source>
</evidence>
<organism evidence="4">
    <name type="scientific">Streptomyces tendae</name>
    <dbReference type="NCBI Taxonomy" id="1932"/>
    <lineage>
        <taxon>Bacteria</taxon>
        <taxon>Bacillati</taxon>
        <taxon>Actinomycetota</taxon>
        <taxon>Actinomycetes</taxon>
        <taxon>Kitasatosporales</taxon>
        <taxon>Streptomycetaceae</taxon>
        <taxon>Streptomyces</taxon>
    </lineage>
</organism>
<dbReference type="EMBL" id="JAAIFS010000004">
    <property type="protein sequence ID" value="NEV89027.1"/>
    <property type="molecule type" value="Genomic_DNA"/>
</dbReference>
<dbReference type="GO" id="GO:0016787">
    <property type="term" value="F:hydrolase activity"/>
    <property type="evidence" value="ECO:0007669"/>
    <property type="project" value="InterPro"/>
</dbReference>
<reference evidence="4" key="1">
    <citation type="journal article" date="2020" name="Microorganisms">
        <title>Isolation, Genomic and Metabolomic Characterization of Streptomyces tendae VITAKN with Quorum Sensing Inhibitory Activity from Southern India.</title>
        <authorList>
            <person name="Ishaque N.M."/>
            <person name="Burgsdorf I."/>
            <person name="Limlingan Malit J.J."/>
            <person name="Saha S."/>
            <person name="Teta R."/>
            <person name="Ewe D."/>
            <person name="Kannabiran K."/>
            <person name="Hrouzek P."/>
            <person name="Steindler L."/>
            <person name="Costantino V."/>
            <person name="Saurav K."/>
        </authorList>
    </citation>
    <scope>NUCLEOTIDE SEQUENCE</scope>
    <source>
        <strain evidence="4">VITAKN</strain>
    </source>
</reference>
<dbReference type="AlphaFoldDB" id="A0A6B3QQ26"/>
<dbReference type="SUPFAM" id="SSF53474">
    <property type="entry name" value="alpha/beta-Hydrolases"/>
    <property type="match status" value="1"/>
</dbReference>
<feature type="domain" description="Phospholipase/carboxylesterase/thioesterase" evidence="3">
    <location>
        <begin position="194"/>
        <end position="272"/>
    </location>
</feature>
<keyword evidence="1" id="KW-0732">Signal</keyword>
<feature type="region of interest" description="Disordered" evidence="2">
    <location>
        <begin position="294"/>
        <end position="313"/>
    </location>
</feature>
<evidence type="ECO:0000256" key="2">
    <source>
        <dbReference type="SAM" id="MobiDB-lite"/>
    </source>
</evidence>
<feature type="region of interest" description="Disordered" evidence="2">
    <location>
        <begin position="1"/>
        <end position="31"/>
    </location>
</feature>
<dbReference type="InterPro" id="IPR029058">
    <property type="entry name" value="AB_hydrolase_fold"/>
</dbReference>
<accession>A0A6B3QQ26</accession>
<feature type="region of interest" description="Disordered" evidence="2">
    <location>
        <begin position="70"/>
        <end position="91"/>
    </location>
</feature>
<dbReference type="Pfam" id="PF02230">
    <property type="entry name" value="Abhydrolase_2"/>
    <property type="match status" value="1"/>
</dbReference>
<name>A0A6B3QQ26_STRTE</name>
<proteinExistence type="predicted"/>
<evidence type="ECO:0000256" key="1">
    <source>
        <dbReference type="ARBA" id="ARBA00022729"/>
    </source>
</evidence>
<comment type="caution">
    <text evidence="4">The sequence shown here is derived from an EMBL/GenBank/DDBJ whole genome shotgun (WGS) entry which is preliminary data.</text>
</comment>
<sequence length="386" mass="39302">MRSFRGRAPAPASVSVSVSDPAPVSDPASVPARADVPVRARARGVAVRVRRWPGVLALAVVLPLAGCATDSGSPDTAPSASGSSAVGGGTATAAPEVRAQLRVGGDIRQYLLHRPPAQAADGDGNGDGPKPLLIAFHGRGADAAELRAKTRLERAATARGMLVAFPEGLGHGWGAGAQATKQRPDPALDVRFTEALIKHLVRTERADPDQVYVAGFSNGGSMALRMAAERPALLAGAASVSGQLPTGDAAVEPTGPVPVMVVYGADDPVRPLAGLPSPPPDPEEPILPTRSARDSAAAFAAAGGAGEPVTREEKGYDRTVWRLGKDDAPGGDRRSGGTVQLLVVDDAGHTWPGSTVPPPEGFGPVSKALDATDTILDFLTDPGPGH</sequence>